<organism evidence="2 3">
    <name type="scientific">Streptomyces caniferus</name>
    <dbReference type="NCBI Taxonomy" id="285557"/>
    <lineage>
        <taxon>Bacteria</taxon>
        <taxon>Bacillati</taxon>
        <taxon>Actinomycetota</taxon>
        <taxon>Actinomycetes</taxon>
        <taxon>Kitasatosporales</taxon>
        <taxon>Streptomycetaceae</taxon>
        <taxon>Streptomyces</taxon>
    </lineage>
</organism>
<accession>A0A640SJL6</accession>
<sequence length="80" mass="8136">MQGQPYGRSDAGGAPCGRGSAQLGRQGLHPDTGQLMSVSATGRNREGKVGVHGEGGCMETTAPITNPQDAEIRMISSGPV</sequence>
<reference evidence="2 3" key="1">
    <citation type="submission" date="2019-12" db="EMBL/GenBank/DDBJ databases">
        <title>Whole genome shotgun sequence of Streptomyces caniferus NBRC 15389.</title>
        <authorList>
            <person name="Ichikawa N."/>
            <person name="Kimura A."/>
            <person name="Kitahashi Y."/>
            <person name="Komaki H."/>
            <person name="Tamura T."/>
        </authorList>
    </citation>
    <scope>NUCLEOTIDE SEQUENCE [LARGE SCALE GENOMIC DNA]</scope>
    <source>
        <strain evidence="2 3">NBRC 15389</strain>
    </source>
</reference>
<gene>
    <name evidence="2" type="ORF">Scani_71700</name>
</gene>
<name>A0A640SJL6_9ACTN</name>
<comment type="caution">
    <text evidence="2">The sequence shown here is derived from an EMBL/GenBank/DDBJ whole genome shotgun (WGS) entry which is preliminary data.</text>
</comment>
<dbReference type="AlphaFoldDB" id="A0A640SJL6"/>
<evidence type="ECO:0000313" key="2">
    <source>
        <dbReference type="EMBL" id="GFE10902.1"/>
    </source>
</evidence>
<proteinExistence type="predicted"/>
<dbReference type="EMBL" id="BLIN01000005">
    <property type="protein sequence ID" value="GFE10902.1"/>
    <property type="molecule type" value="Genomic_DNA"/>
</dbReference>
<dbReference type="Proteomes" id="UP000435837">
    <property type="component" value="Unassembled WGS sequence"/>
</dbReference>
<protein>
    <submittedName>
        <fullName evidence="2">Uncharacterized protein</fullName>
    </submittedName>
</protein>
<feature type="region of interest" description="Disordered" evidence="1">
    <location>
        <begin position="1"/>
        <end position="65"/>
    </location>
</feature>
<evidence type="ECO:0000313" key="3">
    <source>
        <dbReference type="Proteomes" id="UP000435837"/>
    </source>
</evidence>
<evidence type="ECO:0000256" key="1">
    <source>
        <dbReference type="SAM" id="MobiDB-lite"/>
    </source>
</evidence>